<sequence length="102" mass="11810">MFHFPDKDLFEHFYQKNLLTSTLTRGEKQCTKTILAPFLANRDRLRVNYVDWCAVKACFASDQAAKQSEVQGALLKLLVRPGATPDDQKRFLAWVYQQNFPV</sequence>
<protein>
    <submittedName>
        <fullName evidence="1">Uncharacterized protein</fullName>
    </submittedName>
</protein>
<evidence type="ECO:0000313" key="1">
    <source>
        <dbReference type="EMBL" id="QBK86747.1"/>
    </source>
</evidence>
<organism evidence="1">
    <name type="scientific">Marseillevirus LCMAC103</name>
    <dbReference type="NCBI Taxonomy" id="2506604"/>
    <lineage>
        <taxon>Viruses</taxon>
        <taxon>Varidnaviria</taxon>
        <taxon>Bamfordvirae</taxon>
        <taxon>Nucleocytoviricota</taxon>
        <taxon>Megaviricetes</taxon>
        <taxon>Pimascovirales</taxon>
        <taxon>Pimascovirales incertae sedis</taxon>
        <taxon>Marseilleviridae</taxon>
    </lineage>
</organism>
<gene>
    <name evidence="1" type="ORF">LCMAC103_00780</name>
</gene>
<proteinExistence type="predicted"/>
<name>A0A481YV23_9VIRU</name>
<dbReference type="EMBL" id="MK500335">
    <property type="protein sequence ID" value="QBK86747.1"/>
    <property type="molecule type" value="Genomic_DNA"/>
</dbReference>
<reference evidence="1" key="1">
    <citation type="journal article" date="2019" name="MBio">
        <title>Virus Genomes from Deep Sea Sediments Expand the Ocean Megavirome and Support Independent Origins of Viral Gigantism.</title>
        <authorList>
            <person name="Backstrom D."/>
            <person name="Yutin N."/>
            <person name="Jorgensen S.L."/>
            <person name="Dharamshi J."/>
            <person name="Homa F."/>
            <person name="Zaremba-Niedwiedzka K."/>
            <person name="Spang A."/>
            <person name="Wolf Y.I."/>
            <person name="Koonin E.V."/>
            <person name="Ettema T.J."/>
        </authorList>
    </citation>
    <scope>NUCLEOTIDE SEQUENCE</scope>
</reference>
<accession>A0A481YV23</accession>